<dbReference type="OrthoDB" id="9802027at2"/>
<evidence type="ECO:0000256" key="2">
    <source>
        <dbReference type="ARBA" id="ARBA00012126"/>
    </source>
</evidence>
<dbReference type="GO" id="GO:0016765">
    <property type="term" value="F:transferase activity, transferring alkyl or aryl (other than methyl) groups"/>
    <property type="evidence" value="ECO:0007669"/>
    <property type="project" value="InterPro"/>
</dbReference>
<dbReference type="EC" id="4.3.1.32" evidence="2 10"/>
<dbReference type="PROSITE" id="PS51918">
    <property type="entry name" value="RADICAL_SAM"/>
    <property type="match status" value="1"/>
</dbReference>
<dbReference type="CDD" id="cd01335">
    <property type="entry name" value="Radical_SAM"/>
    <property type="match status" value="1"/>
</dbReference>
<dbReference type="eggNOG" id="COG1060">
    <property type="taxonomic scope" value="Bacteria"/>
</dbReference>
<dbReference type="InterPro" id="IPR019939">
    <property type="entry name" value="CofG_family"/>
</dbReference>
<evidence type="ECO:0000256" key="10">
    <source>
        <dbReference type="HAMAP-Rule" id="MF_01611"/>
    </source>
</evidence>
<evidence type="ECO:0000256" key="7">
    <source>
        <dbReference type="ARBA" id="ARBA00023014"/>
    </source>
</evidence>
<evidence type="ECO:0000313" key="12">
    <source>
        <dbReference type="EMBL" id="KKJ01541.1"/>
    </source>
</evidence>
<dbReference type="PANTHER" id="PTHR43076:SF15">
    <property type="entry name" value="7,8-DIDEMETHYL-8-HYDROXY-5-DEAZARIBOFLAVIN SYNTHASE"/>
    <property type="match status" value="1"/>
</dbReference>
<evidence type="ECO:0000256" key="6">
    <source>
        <dbReference type="ARBA" id="ARBA00023004"/>
    </source>
</evidence>
<dbReference type="SFLD" id="SFLDG01388">
    <property type="entry name" value="7_8-didemethyl-8-hydroxy-5-dea"/>
    <property type="match status" value="1"/>
</dbReference>
<keyword evidence="6 10" id="KW-0408">Iron</keyword>
<dbReference type="SFLD" id="SFLDS00029">
    <property type="entry name" value="Radical_SAM"/>
    <property type="match status" value="1"/>
</dbReference>
<dbReference type="InterPro" id="IPR058240">
    <property type="entry name" value="rSAM_sf"/>
</dbReference>
<keyword evidence="13" id="KW-1185">Reference proteome</keyword>
<evidence type="ECO:0000256" key="3">
    <source>
        <dbReference type="ARBA" id="ARBA00022485"/>
    </source>
</evidence>
<comment type="cofactor">
    <cofactor evidence="10">
        <name>[4Fe-4S] cluster</name>
        <dbReference type="ChEBI" id="CHEBI:49883"/>
    </cofactor>
    <text evidence="10">Binds 1 [4Fe-4S] cluster. The cluster is coordinated with 3 cysteines and an exchangeable S-adenosyl-L-methionine.</text>
</comment>
<dbReference type="PANTHER" id="PTHR43076">
    <property type="entry name" value="FO SYNTHASE (COFH)"/>
    <property type="match status" value="1"/>
</dbReference>
<keyword evidence="3 10" id="KW-0004">4Fe-4S</keyword>
<proteinExistence type="inferred from homology"/>
<feature type="binding site" evidence="10">
    <location>
        <position position="25"/>
    </location>
    <ligand>
        <name>[4Fe-4S] cluster</name>
        <dbReference type="ChEBI" id="CHEBI:49883"/>
        <note>4Fe-4S-S-AdoMet</note>
    </ligand>
</feature>
<comment type="function">
    <text evidence="10">Catalyzes the radical-mediated synthesis of 7,8-didemethyl-8-hydroxy-5-deazariboflavin (FO) from 5-amino-5-(4-hydroxybenzyl)-6-(D-ribitylimino)-5,6-dihydrouracil.</text>
</comment>
<dbReference type="NCBIfam" id="TIGR03550">
    <property type="entry name" value="F420_cofG"/>
    <property type="match status" value="1"/>
</dbReference>
<dbReference type="InterPro" id="IPR006638">
    <property type="entry name" value="Elp3/MiaA/NifB-like_rSAM"/>
</dbReference>
<comment type="similarity">
    <text evidence="10">Belongs to the radical SAM superfamily. CofG family.</text>
</comment>
<comment type="subunit">
    <text evidence="10">The FO synthase complex consists of two subunits, CofG and CofH.</text>
</comment>
<reference evidence="12" key="1">
    <citation type="submission" date="2012-04" db="EMBL/GenBank/DDBJ databases">
        <authorList>
            <person name="Borisov I.G."/>
            <person name="Ivanikova N.V."/>
            <person name="Pinevich A.V."/>
        </authorList>
    </citation>
    <scope>NUCLEOTIDE SEQUENCE [LARGE SCALE GENOMIC DNA]</scope>
    <source>
        <strain evidence="12">CALU 1027</strain>
    </source>
</reference>
<dbReference type="GO" id="GO:0005506">
    <property type="term" value="F:iron ion binding"/>
    <property type="evidence" value="ECO:0007669"/>
    <property type="project" value="UniProtKB-UniRule"/>
</dbReference>
<protein>
    <recommendedName>
        <fullName evidence="2 10">7,8-didemethyl-8-hydroxy-5-deazariboflavin synthase</fullName>
        <ecNumber evidence="2 10">4.3.1.32</ecNumber>
    </recommendedName>
    <alternativeName>
        <fullName evidence="10">FO synthase subunit 1</fullName>
    </alternativeName>
</protein>
<keyword evidence="4 10" id="KW-0949">S-adenosyl-L-methionine</keyword>
<gene>
    <name evidence="10" type="primary">cofG</name>
    <name evidence="12" type="ORF">PROH_04385</name>
</gene>
<dbReference type="SMART" id="SM00729">
    <property type="entry name" value="Elp3"/>
    <property type="match status" value="1"/>
</dbReference>
<feature type="domain" description="Radical SAM core" evidence="11">
    <location>
        <begin position="7"/>
        <end position="238"/>
    </location>
</feature>
<dbReference type="NCBIfam" id="NF004884">
    <property type="entry name" value="PRK06245.1"/>
    <property type="match status" value="1"/>
</dbReference>
<dbReference type="Gene3D" id="3.20.20.70">
    <property type="entry name" value="Aldolase class I"/>
    <property type="match status" value="1"/>
</dbReference>
<dbReference type="InterPro" id="IPR007197">
    <property type="entry name" value="rSAM"/>
</dbReference>
<dbReference type="Proteomes" id="UP000034681">
    <property type="component" value="Unassembled WGS sequence"/>
</dbReference>
<dbReference type="STRING" id="317619.GCA_000332315_04158"/>
<keyword evidence="7 10" id="KW-0411">Iron-sulfur</keyword>
<evidence type="ECO:0000259" key="11">
    <source>
        <dbReference type="PROSITE" id="PS51918"/>
    </source>
</evidence>
<evidence type="ECO:0000256" key="5">
    <source>
        <dbReference type="ARBA" id="ARBA00022723"/>
    </source>
</evidence>
<evidence type="ECO:0000256" key="1">
    <source>
        <dbReference type="ARBA" id="ARBA00004712"/>
    </source>
</evidence>
<comment type="pathway">
    <text evidence="1 10">Cofactor biosynthesis; coenzyme F0 biosynthesis.</text>
</comment>
<evidence type="ECO:0000256" key="8">
    <source>
        <dbReference type="ARBA" id="ARBA00023239"/>
    </source>
</evidence>
<dbReference type="InterPro" id="IPR034405">
    <property type="entry name" value="F420"/>
</dbReference>
<name>A0A0M2PYN1_PROHO</name>
<dbReference type="SFLD" id="SFLDF00294">
    <property type="entry name" value="7_8-didemethyl-8-hydroxy-5-dea"/>
    <property type="match status" value="1"/>
</dbReference>
<dbReference type="GO" id="GO:0044689">
    <property type="term" value="F:7,8-didemethyl-8-hydroxy-5-deazariboflavin synthase activity"/>
    <property type="evidence" value="ECO:0007669"/>
    <property type="project" value="UniProtKB-EC"/>
</dbReference>
<evidence type="ECO:0000256" key="9">
    <source>
        <dbReference type="ARBA" id="ARBA00048974"/>
    </source>
</evidence>
<keyword evidence="5 10" id="KW-0479">Metal-binding</keyword>
<dbReference type="Pfam" id="PF04055">
    <property type="entry name" value="Radical_SAM"/>
    <property type="match status" value="1"/>
</dbReference>
<comment type="caution">
    <text evidence="12">The sequence shown here is derived from an EMBL/GenBank/DDBJ whole genome shotgun (WGS) entry which is preliminary data.</text>
</comment>
<dbReference type="UniPathway" id="UPA00072"/>
<dbReference type="GO" id="GO:0051539">
    <property type="term" value="F:4 iron, 4 sulfur cluster binding"/>
    <property type="evidence" value="ECO:0007669"/>
    <property type="project" value="UniProtKB-KW"/>
</dbReference>
<accession>A0A0M2PYN1</accession>
<evidence type="ECO:0000256" key="4">
    <source>
        <dbReference type="ARBA" id="ARBA00022691"/>
    </source>
</evidence>
<evidence type="ECO:0000313" key="13">
    <source>
        <dbReference type="Proteomes" id="UP000034681"/>
    </source>
</evidence>
<dbReference type="HAMAP" id="MF_01611">
    <property type="entry name" value="FO_synth_sub1"/>
    <property type="match status" value="1"/>
</dbReference>
<organism evidence="12 13">
    <name type="scientific">Prochlorothrix hollandica PCC 9006 = CALU 1027</name>
    <dbReference type="NCBI Taxonomy" id="317619"/>
    <lineage>
        <taxon>Bacteria</taxon>
        <taxon>Bacillati</taxon>
        <taxon>Cyanobacteriota</taxon>
        <taxon>Cyanophyceae</taxon>
        <taxon>Prochlorotrichales</taxon>
        <taxon>Prochlorotrichaceae</taxon>
        <taxon>Prochlorothrix</taxon>
    </lineage>
</organism>
<dbReference type="InterPro" id="IPR013785">
    <property type="entry name" value="Aldolase_TIM"/>
</dbReference>
<dbReference type="AlphaFoldDB" id="A0A0M2PYN1"/>
<feature type="binding site" evidence="10">
    <location>
        <position position="21"/>
    </location>
    <ligand>
        <name>[4Fe-4S] cluster</name>
        <dbReference type="ChEBI" id="CHEBI:49883"/>
        <note>4Fe-4S-S-AdoMet</note>
    </ligand>
</feature>
<dbReference type="SFLD" id="SFLDG01064">
    <property type="entry name" value="F420__menaquinone_cofactor_bio"/>
    <property type="match status" value="1"/>
</dbReference>
<dbReference type="EMBL" id="AJTX02000002">
    <property type="protein sequence ID" value="KKJ01541.1"/>
    <property type="molecule type" value="Genomic_DNA"/>
</dbReference>
<dbReference type="SUPFAM" id="SSF102114">
    <property type="entry name" value="Radical SAM enzymes"/>
    <property type="match status" value="1"/>
</dbReference>
<keyword evidence="8 10" id="KW-0456">Lyase</keyword>
<comment type="catalytic activity">
    <reaction evidence="9 10">
        <text>5-amino-5-(4-hydroxybenzyl)-6-(D-ribitylimino)-5,6-dihydrouracil + S-adenosyl-L-methionine = 7,8-didemethyl-8-hydroxy-5-deazariboflavin + 5'-deoxyadenosine + L-methionine + NH4(+) + H(+)</text>
        <dbReference type="Rhea" id="RHEA:55204"/>
        <dbReference type="ChEBI" id="CHEBI:15378"/>
        <dbReference type="ChEBI" id="CHEBI:17319"/>
        <dbReference type="ChEBI" id="CHEBI:28938"/>
        <dbReference type="ChEBI" id="CHEBI:57844"/>
        <dbReference type="ChEBI" id="CHEBI:59789"/>
        <dbReference type="ChEBI" id="CHEBI:59904"/>
        <dbReference type="ChEBI" id="CHEBI:85936"/>
        <dbReference type="EC" id="4.3.1.32"/>
    </reaction>
</comment>
<sequence length="318" mass="35334">MRGDRVITYSPAYTLVPTYGCFNRCSYCNFRQDLGQSPPLSLEQAGQMLRSLQPTPVTEILILSGEVHPHSPDRPAWFQRLYDLAALALDRGFLPHTNAGPLSFEEMEQLKAVNVSLGLMVEQISPRLQHTVHRHAPSKQPEVRLEQLRWAGQLQIPFTTGLLLGLGESWDDRCQSLAAIAVIHQQWNHIQEVILQPYVPGSQEDWGNTPFAPADLVTLVTLAREILPATIALQIPPNLVSSATLLACLGAGARDLGGIGPKDEVNPDYSHGTLNHLRQLLLSDGWELVPRLPVYPAYLSWLSPQLQDQIDANSRSRQ</sequence>
<feature type="binding site" evidence="10">
    <location>
        <position position="28"/>
    </location>
    <ligand>
        <name>[4Fe-4S] cluster</name>
        <dbReference type="ChEBI" id="CHEBI:49883"/>
        <note>4Fe-4S-S-AdoMet</note>
    </ligand>
</feature>